<dbReference type="Proteomes" id="UP000030649">
    <property type="component" value="Unassembled WGS sequence"/>
</dbReference>
<organism evidence="1 2">
    <name type="scientific">Haloquadratum walsbyi J07HQW1</name>
    <dbReference type="NCBI Taxonomy" id="1238424"/>
    <lineage>
        <taxon>Archaea</taxon>
        <taxon>Methanobacteriati</taxon>
        <taxon>Methanobacteriota</taxon>
        <taxon>Stenosarchaea group</taxon>
        <taxon>Halobacteria</taxon>
        <taxon>Halobacteriales</taxon>
        <taxon>Haloferacaceae</taxon>
        <taxon>Haloquadratum</taxon>
    </lineage>
</organism>
<accession>U1N3A1</accession>
<reference evidence="1 2" key="1">
    <citation type="journal article" date="2013" name="PLoS ONE">
        <title>Assembly-driven community genomics of a hypersaline microbial ecosystem.</title>
        <authorList>
            <person name="Podell S."/>
            <person name="Ugalde J.A."/>
            <person name="Narasingarao P."/>
            <person name="Banfield J.F."/>
            <person name="Heidelberg K.B."/>
            <person name="Allen E.E."/>
        </authorList>
    </citation>
    <scope>NUCLEOTIDE SEQUENCE [LARGE SCALE GENOMIC DNA]</scope>
    <source>
        <strain evidence="2">J07HQW1</strain>
    </source>
</reference>
<dbReference type="HOGENOM" id="CLU_3094045_0_0_2"/>
<evidence type="ECO:0000313" key="1">
    <source>
        <dbReference type="EMBL" id="ERG91010.1"/>
    </source>
</evidence>
<dbReference type="AlphaFoldDB" id="U1N3A1"/>
<dbReference type="EMBL" id="KE356560">
    <property type="protein sequence ID" value="ERG91010.1"/>
    <property type="molecule type" value="Genomic_DNA"/>
</dbReference>
<evidence type="ECO:0000313" key="2">
    <source>
        <dbReference type="Proteomes" id="UP000030649"/>
    </source>
</evidence>
<sequence length="51" mass="5904">MYLRSKRFFQDLDVTSAFLIDIHTSDGFIIDTCDLEDEYERLRDPASSVAS</sequence>
<protein>
    <submittedName>
        <fullName evidence="1">Uncharacterized protein</fullName>
    </submittedName>
</protein>
<gene>
    <name evidence="1" type="ORF">J07HQW1_01041</name>
</gene>
<proteinExistence type="predicted"/>
<name>U1N3A1_9EURY</name>